<proteinExistence type="predicted"/>
<gene>
    <name evidence="2" type="ORF">PBAH0796_LOCUS2762</name>
</gene>
<evidence type="ECO:0000259" key="1">
    <source>
        <dbReference type="Pfam" id="PF08376"/>
    </source>
</evidence>
<evidence type="ECO:0000313" key="2">
    <source>
        <dbReference type="EMBL" id="CAD8347024.1"/>
    </source>
</evidence>
<protein>
    <recommendedName>
        <fullName evidence="1">Nitrate/nitrite sensing protein domain-containing protein</fullName>
    </recommendedName>
</protein>
<dbReference type="EMBL" id="HBEG01004648">
    <property type="protein sequence ID" value="CAD8347024.1"/>
    <property type="molecule type" value="Transcribed_RNA"/>
</dbReference>
<reference evidence="2" key="1">
    <citation type="submission" date="2021-01" db="EMBL/GenBank/DDBJ databases">
        <authorList>
            <person name="Corre E."/>
            <person name="Pelletier E."/>
            <person name="Niang G."/>
            <person name="Scheremetjew M."/>
            <person name="Finn R."/>
            <person name="Kale V."/>
            <person name="Holt S."/>
            <person name="Cochrane G."/>
            <person name="Meng A."/>
            <person name="Brown T."/>
            <person name="Cohen L."/>
        </authorList>
    </citation>
    <scope>NUCLEOTIDE SEQUENCE</scope>
    <source>
        <strain evidence="2">Pbaha01</strain>
    </source>
</reference>
<dbReference type="InterPro" id="IPR013587">
    <property type="entry name" value="Nitrate/nitrite_sensing"/>
</dbReference>
<dbReference type="AlphaFoldDB" id="A0A7R9ZY83"/>
<sequence length="350" mass="38549">MCDAERGSGAKAMLADLQAAGQLGAASQEAVACTPQECRLPVEAALAAQQVVVALQRERGTCCWALGSSEGENSFRWQQQNTDERFQGAKVAISQLLREGNEAQESRWGALSRALVEATGELSPLRKRCGESLQHRDETLDSEEDFQDAYAGYCTLIYKVIAAVVGTMPRLRGCNGAPTRLEMRHRLLQYTAEQLGRERAFLTGHLTRPETLRLFGMVMQLAEIIGARKMLLGTASNSQKQGTIVASDTGLLPALKLMDAAPIDPEELAMLESVEHRAMNSRKVDPPAVTEWWCQLTKVIDKIHQHIMVNVVEFFSQSAGYQSEGGTYQSECRYHSEAGGYRSEIPEMPL</sequence>
<feature type="domain" description="Nitrate/nitrite sensing protein" evidence="1">
    <location>
        <begin position="50"/>
        <end position="305"/>
    </location>
</feature>
<organism evidence="2">
    <name type="scientific">Pyrodinium bahamense</name>
    <dbReference type="NCBI Taxonomy" id="73915"/>
    <lineage>
        <taxon>Eukaryota</taxon>
        <taxon>Sar</taxon>
        <taxon>Alveolata</taxon>
        <taxon>Dinophyceae</taxon>
        <taxon>Gonyaulacales</taxon>
        <taxon>Pyrocystaceae</taxon>
        <taxon>Pyrodinium</taxon>
    </lineage>
</organism>
<accession>A0A7R9ZY83</accession>
<name>A0A7R9ZY83_9DINO</name>
<dbReference type="Pfam" id="PF08376">
    <property type="entry name" value="NIT"/>
    <property type="match status" value="1"/>
</dbReference>